<dbReference type="SUPFAM" id="SSF51905">
    <property type="entry name" value="FAD/NAD(P)-binding domain"/>
    <property type="match status" value="1"/>
</dbReference>
<dbReference type="Pfam" id="PF04820">
    <property type="entry name" value="Trp_halogenase"/>
    <property type="match status" value="1"/>
</dbReference>
<dbReference type="EMBL" id="JBHTBR010000005">
    <property type="protein sequence ID" value="MFC7292763.1"/>
    <property type="molecule type" value="Genomic_DNA"/>
</dbReference>
<dbReference type="InterPro" id="IPR033856">
    <property type="entry name" value="Trp_halogen"/>
</dbReference>
<dbReference type="PANTHER" id="PTHR43747:SF4">
    <property type="entry name" value="FLAVIN-DEPENDENT TRYPTOPHAN HALOGENASE"/>
    <property type="match status" value="1"/>
</dbReference>
<accession>A0ABW2INK2</accession>
<dbReference type="GO" id="GO:0016491">
    <property type="term" value="F:oxidoreductase activity"/>
    <property type="evidence" value="ECO:0007669"/>
    <property type="project" value="UniProtKB-KW"/>
</dbReference>
<comment type="caution">
    <text evidence="1">The sequence shown here is derived from an EMBL/GenBank/DDBJ whole genome shotgun (WGS) entry which is preliminary data.</text>
</comment>
<evidence type="ECO:0000313" key="2">
    <source>
        <dbReference type="Proteomes" id="UP001596492"/>
    </source>
</evidence>
<dbReference type="EC" id="1.14.19.-" evidence="1"/>
<dbReference type="RefSeq" id="WP_382168464.1">
    <property type="nucleotide sequence ID" value="NZ_JBHTBR010000005.1"/>
</dbReference>
<dbReference type="PANTHER" id="PTHR43747">
    <property type="entry name" value="FAD-BINDING PROTEIN"/>
    <property type="match status" value="1"/>
</dbReference>
<keyword evidence="2" id="KW-1185">Reference proteome</keyword>
<keyword evidence="1" id="KW-0560">Oxidoreductase</keyword>
<protein>
    <submittedName>
        <fullName evidence="1">Tryptophan halogenase family protein</fullName>
        <ecNumber evidence="1">1.14.19.-</ecNumber>
    </submittedName>
</protein>
<evidence type="ECO:0000313" key="1">
    <source>
        <dbReference type="EMBL" id="MFC7292763.1"/>
    </source>
</evidence>
<proteinExistence type="predicted"/>
<sequence length="515" mass="57541">MSNLSGAIRSVLIVGGGSAGWLTATILASKHHHSSDGEGLKIRLIEAPDIPIVGVGEGTWPGMRHTLRNAGIKEVDFLKECHASFKQGSKFVGWKTGGEKDFYYHPFDLPEKFYDADVSQYWLEGDQEQSFSKASCVQEHLCELDLSPKLMSSPEYAGVGNYGFHLDAGKFSEFLKRHCTEKLGVELIQDNVTRVNIRENGDILSVTTKTGDELSADLFVDCTGFRSLLLGEALGVGFVDKSAQMPINSALAVQVPYSEEVPIKSATISTAQTAGWVWDIGLSNRRGVGHVYSSAHITDGEAEQQLQRYLGVSEPQFSNLNPRKLVIQPGYREKFWHKNCVAIGLSAGFLEPLEASAMMIIEASANFVADHFPVTRAAMDKVSKKFNARFHYRWQRIIDFLKLHYVLSDRKEAFWRESASRESMSSRLIEDMEFWSCQAPSAKEFDRVDEPFPIASYQYVLYGMGFKTQKRPLGFSEQEKNELLTAQRTVQRNASLLASKLVPNKRLLDLINAST</sequence>
<name>A0ABW2INK2_9PROT</name>
<reference evidence="2" key="1">
    <citation type="journal article" date="2019" name="Int. J. Syst. Evol. Microbiol.">
        <title>The Global Catalogue of Microorganisms (GCM) 10K type strain sequencing project: providing services to taxonomists for standard genome sequencing and annotation.</title>
        <authorList>
            <consortium name="The Broad Institute Genomics Platform"/>
            <consortium name="The Broad Institute Genome Sequencing Center for Infectious Disease"/>
            <person name="Wu L."/>
            <person name="Ma J."/>
        </authorList>
    </citation>
    <scope>NUCLEOTIDE SEQUENCE [LARGE SCALE GENOMIC DNA]</scope>
    <source>
        <strain evidence="2">CCUG 51308</strain>
    </source>
</reference>
<dbReference type="InterPro" id="IPR050816">
    <property type="entry name" value="Flavin-dep_Halogenase_NPB"/>
</dbReference>
<gene>
    <name evidence="1" type="ORF">ACFQS8_14115</name>
</gene>
<organism evidence="1 2">
    <name type="scientific">Hirschia litorea</name>
    <dbReference type="NCBI Taxonomy" id="1199156"/>
    <lineage>
        <taxon>Bacteria</taxon>
        <taxon>Pseudomonadati</taxon>
        <taxon>Pseudomonadota</taxon>
        <taxon>Alphaproteobacteria</taxon>
        <taxon>Hyphomonadales</taxon>
        <taxon>Hyphomonadaceae</taxon>
        <taxon>Hirschia</taxon>
    </lineage>
</organism>
<dbReference type="InterPro" id="IPR036188">
    <property type="entry name" value="FAD/NAD-bd_sf"/>
</dbReference>
<dbReference type="InterPro" id="IPR006905">
    <property type="entry name" value="Flavin_halogenase"/>
</dbReference>
<dbReference type="Proteomes" id="UP001596492">
    <property type="component" value="Unassembled WGS sequence"/>
</dbReference>
<dbReference type="Gene3D" id="3.50.50.60">
    <property type="entry name" value="FAD/NAD(P)-binding domain"/>
    <property type="match status" value="1"/>
</dbReference>
<dbReference type="PIRSF" id="PIRSF011396">
    <property type="entry name" value="Trp_halogenase"/>
    <property type="match status" value="1"/>
</dbReference>